<dbReference type="OrthoDB" id="3558342at2759"/>
<name>A0A384JQ05_BOTFB</name>
<keyword evidence="3" id="KW-1185">Reference proteome</keyword>
<feature type="compositionally biased region" description="Polar residues" evidence="1">
    <location>
        <begin position="1"/>
        <end position="10"/>
    </location>
</feature>
<evidence type="ECO:0000313" key="3">
    <source>
        <dbReference type="Proteomes" id="UP000001798"/>
    </source>
</evidence>
<dbReference type="AlphaFoldDB" id="A0A384JQ05"/>
<dbReference type="EMBL" id="CP009812">
    <property type="protein sequence ID" value="ATZ52685.1"/>
    <property type="molecule type" value="Genomic_DNA"/>
</dbReference>
<feature type="compositionally biased region" description="Polar residues" evidence="1">
    <location>
        <begin position="37"/>
        <end position="48"/>
    </location>
</feature>
<dbReference type="Proteomes" id="UP000001798">
    <property type="component" value="Chromosome 8"/>
</dbReference>
<reference evidence="2 3" key="2">
    <citation type="journal article" date="2012" name="Eukaryot. Cell">
        <title>Genome update of Botrytis cinerea strains B05.10 and T4.</title>
        <authorList>
            <person name="Staats M."/>
            <person name="van Kan J.A."/>
        </authorList>
    </citation>
    <scope>NUCLEOTIDE SEQUENCE [LARGE SCALE GENOMIC DNA]</scope>
    <source>
        <strain evidence="2 3">B05.10</strain>
    </source>
</reference>
<feature type="compositionally biased region" description="Polar residues" evidence="1">
    <location>
        <begin position="325"/>
        <end position="339"/>
    </location>
</feature>
<dbReference type="KEGG" id="bfu:BCIN_08g03340"/>
<proteinExistence type="predicted"/>
<reference evidence="2 3" key="1">
    <citation type="journal article" date="2011" name="PLoS Genet.">
        <title>Genomic analysis of the necrotrophic fungal pathogens Sclerotinia sclerotiorum and Botrytis cinerea.</title>
        <authorList>
            <person name="Amselem J."/>
            <person name="Cuomo C.A."/>
            <person name="van Kan J.A."/>
            <person name="Viaud M."/>
            <person name="Benito E.P."/>
            <person name="Couloux A."/>
            <person name="Coutinho P.M."/>
            <person name="de Vries R.P."/>
            <person name="Dyer P.S."/>
            <person name="Fillinger S."/>
            <person name="Fournier E."/>
            <person name="Gout L."/>
            <person name="Hahn M."/>
            <person name="Kohn L."/>
            <person name="Lapalu N."/>
            <person name="Plummer K.M."/>
            <person name="Pradier J.M."/>
            <person name="Quevillon E."/>
            <person name="Sharon A."/>
            <person name="Simon A."/>
            <person name="ten Have A."/>
            <person name="Tudzynski B."/>
            <person name="Tudzynski P."/>
            <person name="Wincker P."/>
            <person name="Andrew M."/>
            <person name="Anthouard V."/>
            <person name="Beever R.E."/>
            <person name="Beffa R."/>
            <person name="Benoit I."/>
            <person name="Bouzid O."/>
            <person name="Brault B."/>
            <person name="Chen Z."/>
            <person name="Choquer M."/>
            <person name="Collemare J."/>
            <person name="Cotton P."/>
            <person name="Danchin E.G."/>
            <person name="Da Silva C."/>
            <person name="Gautier A."/>
            <person name="Giraud C."/>
            <person name="Giraud T."/>
            <person name="Gonzalez C."/>
            <person name="Grossetete S."/>
            <person name="Guldener U."/>
            <person name="Henrissat B."/>
            <person name="Howlett B.J."/>
            <person name="Kodira C."/>
            <person name="Kretschmer M."/>
            <person name="Lappartient A."/>
            <person name="Leroch M."/>
            <person name="Levis C."/>
            <person name="Mauceli E."/>
            <person name="Neuveglise C."/>
            <person name="Oeser B."/>
            <person name="Pearson M."/>
            <person name="Poulain J."/>
            <person name="Poussereau N."/>
            <person name="Quesneville H."/>
            <person name="Rascle C."/>
            <person name="Schumacher J."/>
            <person name="Segurens B."/>
            <person name="Sexton A."/>
            <person name="Silva E."/>
            <person name="Sirven C."/>
            <person name="Soanes D.M."/>
            <person name="Talbot N.J."/>
            <person name="Templeton M."/>
            <person name="Yandava C."/>
            <person name="Yarden O."/>
            <person name="Zeng Q."/>
            <person name="Rollins J.A."/>
            <person name="Lebrun M.H."/>
            <person name="Dickman M."/>
        </authorList>
    </citation>
    <scope>NUCLEOTIDE SEQUENCE [LARGE SCALE GENOMIC DNA]</scope>
    <source>
        <strain evidence="2 3">B05.10</strain>
    </source>
</reference>
<dbReference type="RefSeq" id="XP_001554634.2">
    <property type="nucleotide sequence ID" value="XM_001554584.2"/>
</dbReference>
<protein>
    <submittedName>
        <fullName evidence="2">Uncharacterized protein</fullName>
    </submittedName>
</protein>
<accession>A0A384JQ05</accession>
<feature type="compositionally biased region" description="Basic and acidic residues" evidence="1">
    <location>
        <begin position="355"/>
        <end position="370"/>
    </location>
</feature>
<evidence type="ECO:0000256" key="1">
    <source>
        <dbReference type="SAM" id="MobiDB-lite"/>
    </source>
</evidence>
<feature type="compositionally biased region" description="Polar residues" evidence="1">
    <location>
        <begin position="379"/>
        <end position="390"/>
    </location>
</feature>
<feature type="compositionally biased region" description="Low complexity" evidence="1">
    <location>
        <begin position="18"/>
        <end position="28"/>
    </location>
</feature>
<dbReference type="GeneID" id="5435181"/>
<sequence>MFAAMSSNVERTARRDSISSSVPISNPIERNPEPATTAETQQHSTNNNALREECDKLREKLSATESTLLKTRALVKKLTRRLDAANYQLPHGVGGRAQSKDETSAHEYSANLSRNSKGAIILLGYLKDGAFSDELLSARIRHENRTYIEDSRSRTDSLEMRCKLCQIGLSHKNSLERLRHGLALSTATIDHATFDLKLEDQHRENLNAIRLKIIHECFRAGNVREAVTRGVSLEHDERARYQRARDESLRQRNAKFKALHNKYIECYHWPSSRDGKYRSYREFLEAKTAEVQSHPYGTNRERLHRQYRGQARLHRNVSVTLAATGSRDANNGSQVSMQVHHTHRDQQQTRAIDNTNDRLGEPERYGRHQEAQLQPPISAPTSFTASQYGI</sequence>
<feature type="region of interest" description="Disordered" evidence="1">
    <location>
        <begin position="1"/>
        <end position="48"/>
    </location>
</feature>
<reference evidence="2 3" key="3">
    <citation type="journal article" date="2017" name="Mol. Plant Pathol.">
        <title>A gapless genome sequence of the fungus Botrytis cinerea.</title>
        <authorList>
            <person name="Van Kan J.A."/>
            <person name="Stassen J.H."/>
            <person name="Mosbach A."/>
            <person name="Van Der Lee T.A."/>
            <person name="Faino L."/>
            <person name="Farmer A.D."/>
            <person name="Papasotiriou D.G."/>
            <person name="Zhou S."/>
            <person name="Seidl M.F."/>
            <person name="Cottam E."/>
            <person name="Edel D."/>
            <person name="Hahn M."/>
            <person name="Schwartz D.C."/>
            <person name="Dietrich R.A."/>
            <person name="Widdison S."/>
            <person name="Scalliet G."/>
        </authorList>
    </citation>
    <scope>NUCLEOTIDE SEQUENCE [LARGE SCALE GENOMIC DNA]</scope>
    <source>
        <strain evidence="2 3">B05.10</strain>
    </source>
</reference>
<gene>
    <name evidence="2" type="ORF">BCIN_08g03340</name>
</gene>
<evidence type="ECO:0000313" key="2">
    <source>
        <dbReference type="EMBL" id="ATZ52685.1"/>
    </source>
</evidence>
<feature type="region of interest" description="Disordered" evidence="1">
    <location>
        <begin position="325"/>
        <end position="390"/>
    </location>
</feature>
<dbReference type="VEuPathDB" id="FungiDB:Bcin08g03340"/>
<organism evidence="2 3">
    <name type="scientific">Botryotinia fuckeliana (strain B05.10)</name>
    <name type="common">Noble rot fungus</name>
    <name type="synonym">Botrytis cinerea</name>
    <dbReference type="NCBI Taxonomy" id="332648"/>
    <lineage>
        <taxon>Eukaryota</taxon>
        <taxon>Fungi</taxon>
        <taxon>Dikarya</taxon>
        <taxon>Ascomycota</taxon>
        <taxon>Pezizomycotina</taxon>
        <taxon>Leotiomycetes</taxon>
        <taxon>Helotiales</taxon>
        <taxon>Sclerotiniaceae</taxon>
        <taxon>Botrytis</taxon>
    </lineage>
</organism>